<protein>
    <submittedName>
        <fullName evidence="6">Unannotated protein</fullName>
    </submittedName>
</protein>
<gene>
    <name evidence="6" type="ORF">UFOPK2761_01349</name>
</gene>
<dbReference type="CDD" id="cd00002">
    <property type="entry name" value="YbaK_deacylase"/>
    <property type="match status" value="1"/>
</dbReference>
<dbReference type="InterPro" id="IPR036754">
    <property type="entry name" value="YbaK/aa-tRNA-synt-asso_dom_sf"/>
</dbReference>
<accession>A0A6J6T503</accession>
<dbReference type="SUPFAM" id="SSF55826">
    <property type="entry name" value="YbaK/ProRS associated domain"/>
    <property type="match status" value="1"/>
</dbReference>
<evidence type="ECO:0000256" key="4">
    <source>
        <dbReference type="SAM" id="MobiDB-lite"/>
    </source>
</evidence>
<proteinExistence type="inferred from homology"/>
<evidence type="ECO:0000313" key="6">
    <source>
        <dbReference type="EMBL" id="CAB4742044.1"/>
    </source>
</evidence>
<dbReference type="NCBIfam" id="TIGR00011">
    <property type="entry name" value="YbaK_EbsC"/>
    <property type="match status" value="1"/>
</dbReference>
<dbReference type="AlphaFoldDB" id="A0A6J6T503"/>
<evidence type="ECO:0000256" key="3">
    <source>
        <dbReference type="ARBA" id="ARBA00023239"/>
    </source>
</evidence>
<evidence type="ECO:0000256" key="1">
    <source>
        <dbReference type="ARBA" id="ARBA00009798"/>
    </source>
</evidence>
<dbReference type="Gene3D" id="3.90.960.10">
    <property type="entry name" value="YbaK/aminoacyl-tRNA synthetase-associated domain"/>
    <property type="match status" value="1"/>
</dbReference>
<dbReference type="InterPro" id="IPR007214">
    <property type="entry name" value="YbaK/aa-tRNA-synth-assoc-dom"/>
</dbReference>
<feature type="domain" description="YbaK/aminoacyl-tRNA synthetase-associated" evidence="5">
    <location>
        <begin position="53"/>
        <end position="163"/>
    </location>
</feature>
<keyword evidence="2" id="KW-0648">Protein biosynthesis</keyword>
<evidence type="ECO:0000259" key="5">
    <source>
        <dbReference type="Pfam" id="PF04073"/>
    </source>
</evidence>
<dbReference type="PIRSF" id="PIRSF006181">
    <property type="entry name" value="EbsC_YbaK"/>
    <property type="match status" value="1"/>
</dbReference>
<dbReference type="GO" id="GO:0002161">
    <property type="term" value="F:aminoacyl-tRNA deacylase activity"/>
    <property type="evidence" value="ECO:0007669"/>
    <property type="project" value="InterPro"/>
</dbReference>
<dbReference type="GO" id="GO:0016829">
    <property type="term" value="F:lyase activity"/>
    <property type="evidence" value="ECO:0007669"/>
    <property type="project" value="UniProtKB-KW"/>
</dbReference>
<name>A0A6J6T503_9ZZZZ</name>
<reference evidence="6" key="1">
    <citation type="submission" date="2020-05" db="EMBL/GenBank/DDBJ databases">
        <authorList>
            <person name="Chiriac C."/>
            <person name="Salcher M."/>
            <person name="Ghai R."/>
            <person name="Kavagutti S V."/>
        </authorList>
    </citation>
    <scope>NUCLEOTIDE SEQUENCE</scope>
</reference>
<dbReference type="GO" id="GO:0006412">
    <property type="term" value="P:translation"/>
    <property type="evidence" value="ECO:0007669"/>
    <property type="project" value="UniProtKB-KW"/>
</dbReference>
<dbReference type="Pfam" id="PF04073">
    <property type="entry name" value="tRNA_edit"/>
    <property type="match status" value="1"/>
</dbReference>
<dbReference type="InterPro" id="IPR004369">
    <property type="entry name" value="Prolyl-tRNA_editing_YbaK/EbsC"/>
</dbReference>
<dbReference type="PANTHER" id="PTHR30411">
    <property type="entry name" value="CYTOPLASMIC PROTEIN"/>
    <property type="match status" value="1"/>
</dbReference>
<dbReference type="EMBL" id="CAEZYQ010000009">
    <property type="protein sequence ID" value="CAB4742044.1"/>
    <property type="molecule type" value="Genomic_DNA"/>
</dbReference>
<dbReference type="PANTHER" id="PTHR30411:SF0">
    <property type="entry name" value="CYS-TRNA(PRO)_CYS-TRNA(CYS) DEACYLASE YBAK"/>
    <property type="match status" value="1"/>
</dbReference>
<organism evidence="6">
    <name type="scientific">freshwater metagenome</name>
    <dbReference type="NCBI Taxonomy" id="449393"/>
    <lineage>
        <taxon>unclassified sequences</taxon>
        <taxon>metagenomes</taxon>
        <taxon>ecological metagenomes</taxon>
    </lineage>
</organism>
<evidence type="ECO:0000256" key="2">
    <source>
        <dbReference type="ARBA" id="ARBA00022917"/>
    </source>
</evidence>
<keyword evidence="3" id="KW-0456">Lyase</keyword>
<sequence>MTGVSRPRKTKGDLMSRKNAGGTPATVALTRAGIDFTLRPYEHDPRAESYGLEAAAALGVAPERVFKTLLADLDGQLVVGVVPVTGQLDLKALARALGGSRAAMADPAAAERATGYVVGGISPIGQRKRHRTVVDESALTHDRVLVSGGRRGLDIELAPADLLAVTDAVTARIGR</sequence>
<comment type="similarity">
    <text evidence="1">Belongs to the prolyl-tRNA editing family. YbaK/EbsC subfamily.</text>
</comment>
<feature type="region of interest" description="Disordered" evidence="4">
    <location>
        <begin position="1"/>
        <end position="22"/>
    </location>
</feature>